<evidence type="ECO:0000313" key="3">
    <source>
        <dbReference type="Proteomes" id="UP000639859"/>
    </source>
</evidence>
<keyword evidence="3" id="KW-1185">Reference proteome</keyword>
<gene>
    <name evidence="2" type="ORF">I4Q42_03975</name>
</gene>
<dbReference type="InterPro" id="IPR029044">
    <property type="entry name" value="Nucleotide-diphossugar_trans"/>
</dbReference>
<dbReference type="RefSeq" id="WP_198574768.1">
    <property type="nucleotide sequence ID" value="NZ_JADWOX010000002.1"/>
</dbReference>
<comment type="caution">
    <text evidence="2">The sequence shown here is derived from an EMBL/GenBank/DDBJ whole genome shotgun (WGS) entry which is preliminary data.</text>
</comment>
<organism evidence="2 3">
    <name type="scientific">Caulobacter hibisci</name>
    <dbReference type="NCBI Taxonomy" id="2035993"/>
    <lineage>
        <taxon>Bacteria</taxon>
        <taxon>Pseudomonadati</taxon>
        <taxon>Pseudomonadota</taxon>
        <taxon>Alphaproteobacteria</taxon>
        <taxon>Caulobacterales</taxon>
        <taxon>Caulobacteraceae</taxon>
        <taxon>Caulobacter</taxon>
    </lineage>
</organism>
<sequence>MTDVTIAIATYDRPVSLAETLRSCLSQTNALGLAIEIVVVDNHPSGSGRAVVEELAAQAPFPLRYVVDLTRNMSTLRNRGFAEARGPLLAMIDDDEVAAADWLDQLVGALRATDADIAVGPRLATFENGRPPAYDPTGSQFVRDLHLADHALIDLTRADGKPRYGLGTGNSLFDAARCFPNGEAPMREAFGDAGGEDAELFARLHRQGRRIVWAGKAFVTEAVAPHRTEIPYRLLRTRRETQHYVTIYIDGARNPALAWCELMSKGLIQVVAGGLITLVTGEFASRRRLNGRLLMAHGLGKLGWRRAVGHIAEPSAGSS</sequence>
<dbReference type="Proteomes" id="UP000639859">
    <property type="component" value="Unassembled WGS sequence"/>
</dbReference>
<dbReference type="PANTHER" id="PTHR43685:SF2">
    <property type="entry name" value="GLYCOSYLTRANSFERASE 2-LIKE DOMAIN-CONTAINING PROTEIN"/>
    <property type="match status" value="1"/>
</dbReference>
<dbReference type="EMBL" id="JADWOX010000002">
    <property type="protein sequence ID" value="MBI1682821.1"/>
    <property type="molecule type" value="Genomic_DNA"/>
</dbReference>
<protein>
    <submittedName>
        <fullName evidence="2">Glycosyltransferase family 2 protein</fullName>
    </submittedName>
</protein>
<proteinExistence type="predicted"/>
<dbReference type="Pfam" id="PF00535">
    <property type="entry name" value="Glycos_transf_2"/>
    <property type="match status" value="1"/>
</dbReference>
<feature type="domain" description="Glycosyltransferase 2-like" evidence="1">
    <location>
        <begin position="5"/>
        <end position="132"/>
    </location>
</feature>
<evidence type="ECO:0000259" key="1">
    <source>
        <dbReference type="Pfam" id="PF00535"/>
    </source>
</evidence>
<accession>A0ABS0STY1</accession>
<name>A0ABS0STY1_9CAUL</name>
<dbReference type="SUPFAM" id="SSF53448">
    <property type="entry name" value="Nucleotide-diphospho-sugar transferases"/>
    <property type="match status" value="1"/>
</dbReference>
<dbReference type="InterPro" id="IPR050834">
    <property type="entry name" value="Glycosyltransf_2"/>
</dbReference>
<dbReference type="Gene3D" id="3.90.550.10">
    <property type="entry name" value="Spore Coat Polysaccharide Biosynthesis Protein SpsA, Chain A"/>
    <property type="match status" value="1"/>
</dbReference>
<evidence type="ECO:0000313" key="2">
    <source>
        <dbReference type="EMBL" id="MBI1682821.1"/>
    </source>
</evidence>
<reference evidence="2 3" key="1">
    <citation type="submission" date="2020-11" db="EMBL/GenBank/DDBJ databases">
        <title>genome sequence of strain KACC 18849.</title>
        <authorList>
            <person name="Gao J."/>
            <person name="Zhang X."/>
        </authorList>
    </citation>
    <scope>NUCLEOTIDE SEQUENCE [LARGE SCALE GENOMIC DNA]</scope>
    <source>
        <strain evidence="2 3">KACC 18849</strain>
    </source>
</reference>
<dbReference type="PANTHER" id="PTHR43685">
    <property type="entry name" value="GLYCOSYLTRANSFERASE"/>
    <property type="match status" value="1"/>
</dbReference>
<dbReference type="InterPro" id="IPR001173">
    <property type="entry name" value="Glyco_trans_2-like"/>
</dbReference>